<comment type="caution">
    <text evidence="1">The sequence shown here is derived from an EMBL/GenBank/DDBJ whole genome shotgun (WGS) entry which is preliminary data.</text>
</comment>
<sequence length="92" mass="10896">MISAEVHNYVERILGQKIYEFGLHDKYSADQLADLCCLVLNQIPPRYIRHNVDLLYAMSESEQIELSRRVTETLFELEARVQSDRRQQERVN</sequence>
<reference evidence="1" key="1">
    <citation type="submission" date="2021-11" db="EMBL/GenBank/DDBJ databases">
        <authorList>
            <person name="Rodrigo-Torres L."/>
            <person name="Arahal R. D."/>
            <person name="Lucena T."/>
        </authorList>
    </citation>
    <scope>NUCLEOTIDE SEQUENCE</scope>
    <source>
        <strain evidence="1">CECT 7929</strain>
    </source>
</reference>
<evidence type="ECO:0000313" key="2">
    <source>
        <dbReference type="Proteomes" id="UP000838672"/>
    </source>
</evidence>
<dbReference type="RefSeq" id="WP_237468012.1">
    <property type="nucleotide sequence ID" value="NZ_CAKLDI010000002.1"/>
</dbReference>
<protein>
    <recommendedName>
        <fullName evidence="3">Competence protein ComFB</fullName>
    </recommendedName>
</protein>
<keyword evidence="2" id="KW-1185">Reference proteome</keyword>
<dbReference type="InterPro" id="IPR019657">
    <property type="entry name" value="ComFB"/>
</dbReference>
<accession>A0ABN8DXY7</accession>
<proteinExistence type="predicted"/>
<gene>
    <name evidence="1" type="ORF">VST7929_02813</name>
</gene>
<evidence type="ECO:0000313" key="1">
    <source>
        <dbReference type="EMBL" id="CAH0535152.1"/>
    </source>
</evidence>
<name>A0ABN8DXY7_9VIBR</name>
<dbReference type="Pfam" id="PF10719">
    <property type="entry name" value="ComFB"/>
    <property type="match status" value="1"/>
</dbReference>
<dbReference type="EMBL" id="CAKLDI010000002">
    <property type="protein sequence ID" value="CAH0535152.1"/>
    <property type="molecule type" value="Genomic_DNA"/>
</dbReference>
<organism evidence="1 2">
    <name type="scientific">Vibrio stylophorae</name>
    <dbReference type="NCBI Taxonomy" id="659351"/>
    <lineage>
        <taxon>Bacteria</taxon>
        <taxon>Pseudomonadati</taxon>
        <taxon>Pseudomonadota</taxon>
        <taxon>Gammaproteobacteria</taxon>
        <taxon>Vibrionales</taxon>
        <taxon>Vibrionaceae</taxon>
        <taxon>Vibrio</taxon>
    </lineage>
</organism>
<evidence type="ECO:0008006" key="3">
    <source>
        <dbReference type="Google" id="ProtNLM"/>
    </source>
</evidence>
<dbReference type="Proteomes" id="UP000838672">
    <property type="component" value="Unassembled WGS sequence"/>
</dbReference>